<feature type="non-terminal residue" evidence="1">
    <location>
        <position position="85"/>
    </location>
</feature>
<dbReference type="Proteomes" id="UP000678393">
    <property type="component" value="Unassembled WGS sequence"/>
</dbReference>
<name>A0A8S3ZIM4_9EUPU</name>
<sequence length="85" mass="9518">LVTLSVQPSSANKLRAELLLISNCVVQLEQLREEGSLDDLSQDTLVDVCHDIQTLGKAVENIIQYVPSFKFRAIYDKCLIQINSL</sequence>
<keyword evidence="2" id="KW-1185">Reference proteome</keyword>
<gene>
    <name evidence="1" type="ORF">CUNI_LOCUS14982</name>
</gene>
<proteinExistence type="predicted"/>
<comment type="caution">
    <text evidence="1">The sequence shown here is derived from an EMBL/GenBank/DDBJ whole genome shotgun (WGS) entry which is preliminary data.</text>
</comment>
<evidence type="ECO:0000313" key="1">
    <source>
        <dbReference type="EMBL" id="CAG5129424.1"/>
    </source>
</evidence>
<dbReference type="EMBL" id="CAJHNH020003491">
    <property type="protein sequence ID" value="CAG5129424.1"/>
    <property type="molecule type" value="Genomic_DNA"/>
</dbReference>
<feature type="non-terminal residue" evidence="1">
    <location>
        <position position="1"/>
    </location>
</feature>
<protein>
    <submittedName>
        <fullName evidence="1">Uncharacterized protein</fullName>
    </submittedName>
</protein>
<evidence type="ECO:0000313" key="2">
    <source>
        <dbReference type="Proteomes" id="UP000678393"/>
    </source>
</evidence>
<accession>A0A8S3ZIM4</accession>
<organism evidence="1 2">
    <name type="scientific">Candidula unifasciata</name>
    <dbReference type="NCBI Taxonomy" id="100452"/>
    <lineage>
        <taxon>Eukaryota</taxon>
        <taxon>Metazoa</taxon>
        <taxon>Spiralia</taxon>
        <taxon>Lophotrochozoa</taxon>
        <taxon>Mollusca</taxon>
        <taxon>Gastropoda</taxon>
        <taxon>Heterobranchia</taxon>
        <taxon>Euthyneura</taxon>
        <taxon>Panpulmonata</taxon>
        <taxon>Eupulmonata</taxon>
        <taxon>Stylommatophora</taxon>
        <taxon>Helicina</taxon>
        <taxon>Helicoidea</taxon>
        <taxon>Geomitridae</taxon>
        <taxon>Candidula</taxon>
    </lineage>
</organism>
<reference evidence="1" key="1">
    <citation type="submission" date="2021-04" db="EMBL/GenBank/DDBJ databases">
        <authorList>
            <consortium name="Molecular Ecology Group"/>
        </authorList>
    </citation>
    <scope>NUCLEOTIDE SEQUENCE</scope>
</reference>
<dbReference type="AlphaFoldDB" id="A0A8S3ZIM4"/>